<proteinExistence type="predicted"/>
<dbReference type="OrthoDB" id="9784774at2"/>
<dbReference type="InterPro" id="IPR001310">
    <property type="entry name" value="Histidine_triad_HIT"/>
</dbReference>
<reference evidence="5 6" key="1">
    <citation type="submission" date="2018-06" db="EMBL/GenBank/DDBJ databases">
        <title>Paenibacillus imtechensis sp. nov.</title>
        <authorList>
            <person name="Pinnaka A.K."/>
            <person name="Singh H."/>
            <person name="Kaur M."/>
        </authorList>
    </citation>
    <scope>NUCLEOTIDE SEQUENCE [LARGE SCALE GENOMIC DNA]</scope>
    <source>
        <strain evidence="5 6">SMB1</strain>
    </source>
</reference>
<dbReference type="Proteomes" id="UP000249522">
    <property type="component" value="Unassembled WGS sequence"/>
</dbReference>
<comment type="caution">
    <text evidence="5">The sequence shown here is derived from an EMBL/GenBank/DDBJ whole genome shotgun (WGS) entry which is preliminary data.</text>
</comment>
<dbReference type="RefSeq" id="WP_111145125.1">
    <property type="nucleotide sequence ID" value="NZ_QKRB01000028.1"/>
</dbReference>
<dbReference type="InterPro" id="IPR011146">
    <property type="entry name" value="HIT-like"/>
</dbReference>
<feature type="domain" description="HIT" evidence="4">
    <location>
        <begin position="7"/>
        <end position="115"/>
    </location>
</feature>
<keyword evidence="6" id="KW-1185">Reference proteome</keyword>
<dbReference type="Gene3D" id="3.30.428.10">
    <property type="entry name" value="HIT-like"/>
    <property type="match status" value="1"/>
</dbReference>
<dbReference type="AlphaFoldDB" id="A0A2W1M0M6"/>
<evidence type="ECO:0000313" key="6">
    <source>
        <dbReference type="Proteomes" id="UP000249522"/>
    </source>
</evidence>
<protein>
    <submittedName>
        <fullName evidence="5">Histidine triad nucleotide-binding protein</fullName>
    </submittedName>
</protein>
<evidence type="ECO:0000256" key="2">
    <source>
        <dbReference type="PIRSR" id="PIRSR601310-3"/>
    </source>
</evidence>
<evidence type="ECO:0000256" key="3">
    <source>
        <dbReference type="PROSITE-ProRule" id="PRU00464"/>
    </source>
</evidence>
<dbReference type="EMBL" id="QKRB01000028">
    <property type="protein sequence ID" value="PZD97267.1"/>
    <property type="molecule type" value="Genomic_DNA"/>
</dbReference>
<dbReference type="SUPFAM" id="SSF54197">
    <property type="entry name" value="HIT-like"/>
    <property type="match status" value="1"/>
</dbReference>
<accession>A0A2W1M0M6</accession>
<sequence>MIVNSCVFCRIIDRQEPAQIIYEDDHVISFYGLHSVTNAHVLVVPKKHIRNVLDIKEEDQEYILKIHLGIQQVAKILNIDKSGFRVVTNTGVHGQQEIYHIHYHVIGGRQLIWEF</sequence>
<evidence type="ECO:0000256" key="1">
    <source>
        <dbReference type="PIRSR" id="PIRSR601310-1"/>
    </source>
</evidence>
<feature type="active site" description="Tele-AMP-histidine intermediate" evidence="1">
    <location>
        <position position="102"/>
    </location>
</feature>
<dbReference type="InterPro" id="IPR036265">
    <property type="entry name" value="HIT-like_sf"/>
</dbReference>
<dbReference type="PRINTS" id="PR00332">
    <property type="entry name" value="HISTRIAD"/>
</dbReference>
<organism evidence="5 6">
    <name type="scientific">Paenibacillus sambharensis</name>
    <dbReference type="NCBI Taxonomy" id="1803190"/>
    <lineage>
        <taxon>Bacteria</taxon>
        <taxon>Bacillati</taxon>
        <taxon>Bacillota</taxon>
        <taxon>Bacilli</taxon>
        <taxon>Bacillales</taxon>
        <taxon>Paenibacillaceae</taxon>
        <taxon>Paenibacillus</taxon>
    </lineage>
</organism>
<feature type="short sequence motif" description="Histidine triad motif" evidence="2 3">
    <location>
        <begin position="100"/>
        <end position="104"/>
    </location>
</feature>
<evidence type="ECO:0000313" key="5">
    <source>
        <dbReference type="EMBL" id="PZD97267.1"/>
    </source>
</evidence>
<evidence type="ECO:0000259" key="4">
    <source>
        <dbReference type="PROSITE" id="PS51084"/>
    </source>
</evidence>
<name>A0A2W1M0M6_9BACL</name>
<dbReference type="GO" id="GO:0003824">
    <property type="term" value="F:catalytic activity"/>
    <property type="evidence" value="ECO:0007669"/>
    <property type="project" value="InterPro"/>
</dbReference>
<dbReference type="PANTHER" id="PTHR23089">
    <property type="entry name" value="HISTIDINE TRIAD HIT PROTEIN"/>
    <property type="match status" value="1"/>
</dbReference>
<gene>
    <name evidence="5" type="ORF">DNH61_02595</name>
</gene>
<dbReference type="PROSITE" id="PS51084">
    <property type="entry name" value="HIT_2"/>
    <property type="match status" value="1"/>
</dbReference>
<dbReference type="Pfam" id="PF11969">
    <property type="entry name" value="DcpS_C"/>
    <property type="match status" value="1"/>
</dbReference>